<keyword evidence="1" id="KW-0723">Serine/threonine-protein kinase</keyword>
<dbReference type="Pfam" id="PF13581">
    <property type="entry name" value="HATPase_c_2"/>
    <property type="match status" value="1"/>
</dbReference>
<keyword evidence="1" id="KW-0418">Kinase</keyword>
<dbReference type="SUPFAM" id="SSF55874">
    <property type="entry name" value="ATPase domain of HSP90 chaperone/DNA topoisomerase II/histidine kinase"/>
    <property type="match status" value="1"/>
</dbReference>
<dbReference type="RefSeq" id="WP_358349046.1">
    <property type="nucleotide sequence ID" value="NZ_JBEZFP010000007.1"/>
</dbReference>
<keyword evidence="3" id="KW-0547">Nucleotide-binding</keyword>
<dbReference type="GO" id="GO:0005524">
    <property type="term" value="F:ATP binding"/>
    <property type="evidence" value="ECO:0007669"/>
    <property type="project" value="UniProtKB-KW"/>
</dbReference>
<dbReference type="InterPro" id="IPR036890">
    <property type="entry name" value="HATPase_C_sf"/>
</dbReference>
<keyword evidence="3" id="KW-0067">ATP-binding</keyword>
<dbReference type="InterPro" id="IPR050267">
    <property type="entry name" value="Anti-sigma-factor_SerPK"/>
</dbReference>
<keyword evidence="1" id="KW-0808">Transferase</keyword>
<dbReference type="Gene3D" id="3.30.565.10">
    <property type="entry name" value="Histidine kinase-like ATPase, C-terminal domain"/>
    <property type="match status" value="1"/>
</dbReference>
<gene>
    <name evidence="3" type="ORF">AB0C36_04420</name>
</gene>
<comment type="caution">
    <text evidence="3">The sequence shown here is derived from an EMBL/GenBank/DDBJ whole genome shotgun (WGS) entry which is preliminary data.</text>
</comment>
<protein>
    <submittedName>
        <fullName evidence="3">ATP-binding protein</fullName>
    </submittedName>
</protein>
<evidence type="ECO:0000259" key="2">
    <source>
        <dbReference type="Pfam" id="PF13581"/>
    </source>
</evidence>
<dbReference type="Proteomes" id="UP001551482">
    <property type="component" value="Unassembled WGS sequence"/>
</dbReference>
<dbReference type="PANTHER" id="PTHR35526">
    <property type="entry name" value="ANTI-SIGMA-F FACTOR RSBW-RELATED"/>
    <property type="match status" value="1"/>
</dbReference>
<keyword evidence="4" id="KW-1185">Reference proteome</keyword>
<accession>A0ABV3DAG9</accession>
<feature type="domain" description="Histidine kinase/HSP90-like ATPase" evidence="2">
    <location>
        <begin position="23"/>
        <end position="132"/>
    </location>
</feature>
<organism evidence="3 4">
    <name type="scientific">Streptodolium elevatio</name>
    <dbReference type="NCBI Taxonomy" id="3157996"/>
    <lineage>
        <taxon>Bacteria</taxon>
        <taxon>Bacillati</taxon>
        <taxon>Actinomycetota</taxon>
        <taxon>Actinomycetes</taxon>
        <taxon>Kitasatosporales</taxon>
        <taxon>Streptomycetaceae</taxon>
        <taxon>Streptodolium</taxon>
    </lineage>
</organism>
<proteinExistence type="predicted"/>
<name>A0ABV3DAG9_9ACTN</name>
<dbReference type="CDD" id="cd16936">
    <property type="entry name" value="HATPase_RsbW-like"/>
    <property type="match status" value="1"/>
</dbReference>
<dbReference type="PANTHER" id="PTHR35526:SF3">
    <property type="entry name" value="ANTI-SIGMA-F FACTOR RSBW"/>
    <property type="match status" value="1"/>
</dbReference>
<dbReference type="InterPro" id="IPR003594">
    <property type="entry name" value="HATPase_dom"/>
</dbReference>
<evidence type="ECO:0000256" key="1">
    <source>
        <dbReference type="ARBA" id="ARBA00022527"/>
    </source>
</evidence>
<sequence length="140" mass="14624">MIRPAPVPLSAQLVLCTHAAVGRTVRRFAAAILAAWERPELIDDTELIVSELVGNVLRHTDSSHLAVSLQVVPEGLDGGTLVGAVADCSPSLPGLREAGGGDEDGRGLAIVNQVAKEWGTRATGYGKEVWFSLVAGPMAM</sequence>
<dbReference type="EMBL" id="JBEZFP010000007">
    <property type="protein sequence ID" value="MEU8132736.1"/>
    <property type="molecule type" value="Genomic_DNA"/>
</dbReference>
<evidence type="ECO:0000313" key="3">
    <source>
        <dbReference type="EMBL" id="MEU8132736.1"/>
    </source>
</evidence>
<evidence type="ECO:0000313" key="4">
    <source>
        <dbReference type="Proteomes" id="UP001551482"/>
    </source>
</evidence>
<reference evidence="3 4" key="1">
    <citation type="submission" date="2024-06" db="EMBL/GenBank/DDBJ databases">
        <title>The Natural Products Discovery Center: Release of the First 8490 Sequenced Strains for Exploring Actinobacteria Biosynthetic Diversity.</title>
        <authorList>
            <person name="Kalkreuter E."/>
            <person name="Kautsar S.A."/>
            <person name="Yang D."/>
            <person name="Bader C.D."/>
            <person name="Teijaro C.N."/>
            <person name="Fluegel L."/>
            <person name="Davis C.M."/>
            <person name="Simpson J.R."/>
            <person name="Lauterbach L."/>
            <person name="Steele A.D."/>
            <person name="Gui C."/>
            <person name="Meng S."/>
            <person name="Li G."/>
            <person name="Viehrig K."/>
            <person name="Ye F."/>
            <person name="Su P."/>
            <person name="Kiefer A.F."/>
            <person name="Nichols A."/>
            <person name="Cepeda A.J."/>
            <person name="Yan W."/>
            <person name="Fan B."/>
            <person name="Jiang Y."/>
            <person name="Adhikari A."/>
            <person name="Zheng C.-J."/>
            <person name="Schuster L."/>
            <person name="Cowan T.M."/>
            <person name="Smanski M.J."/>
            <person name="Chevrette M.G."/>
            <person name="De Carvalho L.P.S."/>
            <person name="Shen B."/>
        </authorList>
    </citation>
    <scope>NUCLEOTIDE SEQUENCE [LARGE SCALE GENOMIC DNA]</scope>
    <source>
        <strain evidence="3 4">NPDC048946</strain>
    </source>
</reference>